<organism evidence="10 11">
    <name type="scientific">Chitinophaga pollutisoli</name>
    <dbReference type="NCBI Taxonomy" id="3133966"/>
    <lineage>
        <taxon>Bacteria</taxon>
        <taxon>Pseudomonadati</taxon>
        <taxon>Bacteroidota</taxon>
        <taxon>Chitinophagia</taxon>
        <taxon>Chitinophagales</taxon>
        <taxon>Chitinophagaceae</taxon>
        <taxon>Chitinophaga</taxon>
    </lineage>
</organism>
<dbReference type="InterPro" id="IPR036909">
    <property type="entry name" value="Cyt_c-like_dom_sf"/>
</dbReference>
<reference evidence="11" key="1">
    <citation type="submission" date="2024-03" db="EMBL/GenBank/DDBJ databases">
        <title>Chitinophaga horti sp. nov., isolated from garden soil.</title>
        <authorList>
            <person name="Lee D.S."/>
            <person name="Han D.M."/>
            <person name="Baek J.H."/>
            <person name="Choi D.G."/>
            <person name="Jeon J.H."/>
            <person name="Jeon C.O."/>
        </authorList>
    </citation>
    <scope>NUCLEOTIDE SEQUENCE [LARGE SCALE GENOMIC DNA]</scope>
    <source>
        <strain evidence="11">GPA1</strain>
    </source>
</reference>
<feature type="signal peptide" evidence="8">
    <location>
        <begin position="1"/>
        <end position="23"/>
    </location>
</feature>
<evidence type="ECO:0000313" key="10">
    <source>
        <dbReference type="EMBL" id="WZN41060.1"/>
    </source>
</evidence>
<evidence type="ECO:0000256" key="1">
    <source>
        <dbReference type="ARBA" id="ARBA00022448"/>
    </source>
</evidence>
<keyword evidence="4" id="KW-0249">Electron transport</keyword>
<evidence type="ECO:0000256" key="3">
    <source>
        <dbReference type="ARBA" id="ARBA00022723"/>
    </source>
</evidence>
<dbReference type="SUPFAM" id="SSF46626">
    <property type="entry name" value="Cytochrome c"/>
    <property type="match status" value="1"/>
</dbReference>
<evidence type="ECO:0000313" key="11">
    <source>
        <dbReference type="Proteomes" id="UP001485459"/>
    </source>
</evidence>
<keyword evidence="5 6" id="KW-0408">Iron</keyword>
<dbReference type="Gene3D" id="2.120.10.30">
    <property type="entry name" value="TolB, C-terminal domain"/>
    <property type="match status" value="1"/>
</dbReference>
<dbReference type="InterPro" id="IPR009056">
    <property type="entry name" value="Cyt_c-like_dom"/>
</dbReference>
<evidence type="ECO:0000259" key="9">
    <source>
        <dbReference type="PROSITE" id="PS51007"/>
    </source>
</evidence>
<protein>
    <recommendedName>
        <fullName evidence="9">Cytochrome c domain-containing protein</fullName>
    </recommendedName>
</protein>
<proteinExistence type="predicted"/>
<dbReference type="InterPro" id="IPR011042">
    <property type="entry name" value="6-blade_b-propeller_TolB-like"/>
</dbReference>
<dbReference type="PROSITE" id="PS51007">
    <property type="entry name" value="CYTC"/>
    <property type="match status" value="1"/>
</dbReference>
<evidence type="ECO:0000256" key="6">
    <source>
        <dbReference type="PROSITE-ProRule" id="PRU00433"/>
    </source>
</evidence>
<dbReference type="Proteomes" id="UP001485459">
    <property type="component" value="Chromosome"/>
</dbReference>
<dbReference type="PRINTS" id="PR00606">
    <property type="entry name" value="CYTCHROMECID"/>
</dbReference>
<evidence type="ECO:0000256" key="8">
    <source>
        <dbReference type="SAM" id="SignalP"/>
    </source>
</evidence>
<feature type="region of interest" description="Disordered" evidence="7">
    <location>
        <begin position="551"/>
        <end position="570"/>
    </location>
</feature>
<evidence type="ECO:0000256" key="5">
    <source>
        <dbReference type="ARBA" id="ARBA00023004"/>
    </source>
</evidence>
<keyword evidence="2 6" id="KW-0349">Heme</keyword>
<keyword evidence="8" id="KW-0732">Signal</keyword>
<sequence>MKHIIKKAAMCLLPLMTQLSSSAQETPKEEDYFRILKVSAPEGTLLEVGGLTVLPNGDLGVATRRGDVYIVENPGSRRPHFRKFASGLHEILGLAYKNGDLYCAQRGELTRLSDTNNDGKADVYETVYAWPLSGHYHEYSFGPKLAPDGSFFVSGNVAFGNEEWWRGESRVPWRGWVMHISPDGSHMEPWATGMRSPCGLGMIDGELFYSENQGDWMGSGGVWQVKKGDFVGHPAGLRWTDHPESPLKLKEEDLYKQVDQRRIRNAEGRMVKPENVVDEQFKTLSEVKKAIPQIKLPAVWLPHGVLGISNSEILPIPENTFGPFAGQLLVGDQGQSKIMRVVLEKVKGEFQGVAFDFRGGFQSGVLRMAWGKDGSLYVGETNRGWGSAGDANEGLQRLVWSNRIPFEMKTVKAMPDGFEIEFTLPVDKKSAADLAAYNVESFIYKYHPVYGSPTVNPERCEVKGVKVSEDGTKVRLIVDNLRQYYIHNISVEGVREKDFFYTAVHPNAYYTLNNIPDGAKLAMSEVSTRNSVKEAEAAAAKAKAAEAAKAKATGAKPAAKTPETTAAKPAAPKAATYEEVKPLLAKYTCSACHNADKKQVGPAFKDIARKKYTNEMIVKLIYNPNPENWPGYATEMPPMPQVPKADALRIASWINTLN</sequence>
<evidence type="ECO:0000256" key="7">
    <source>
        <dbReference type="SAM" id="MobiDB-lite"/>
    </source>
</evidence>
<accession>A0ABZ2YPC3</accession>
<dbReference type="Gene3D" id="1.10.760.10">
    <property type="entry name" value="Cytochrome c-like domain"/>
    <property type="match status" value="1"/>
</dbReference>
<feature type="chain" id="PRO_5046371068" description="Cytochrome c domain-containing protein" evidence="8">
    <location>
        <begin position="24"/>
        <end position="658"/>
    </location>
</feature>
<dbReference type="RefSeq" id="WP_341835920.1">
    <property type="nucleotide sequence ID" value="NZ_CP149822.1"/>
</dbReference>
<keyword evidence="3 6" id="KW-0479">Metal-binding</keyword>
<dbReference type="PANTHER" id="PTHR33546">
    <property type="entry name" value="LARGE, MULTIFUNCTIONAL SECRETED PROTEIN-RELATED"/>
    <property type="match status" value="1"/>
</dbReference>
<dbReference type="EMBL" id="CP149822">
    <property type="protein sequence ID" value="WZN41060.1"/>
    <property type="molecule type" value="Genomic_DNA"/>
</dbReference>
<evidence type="ECO:0000256" key="2">
    <source>
        <dbReference type="ARBA" id="ARBA00022617"/>
    </source>
</evidence>
<feature type="domain" description="Cytochrome c" evidence="9">
    <location>
        <begin position="568"/>
        <end position="658"/>
    </location>
</feature>
<dbReference type="SUPFAM" id="SSF50952">
    <property type="entry name" value="Soluble quinoprotein glucose dehydrogenase"/>
    <property type="match status" value="1"/>
</dbReference>
<keyword evidence="11" id="KW-1185">Reference proteome</keyword>
<keyword evidence="1" id="KW-0813">Transport</keyword>
<gene>
    <name evidence="10" type="ORF">WJU16_24160</name>
</gene>
<name>A0ABZ2YPC3_9BACT</name>
<dbReference type="InterPro" id="IPR002324">
    <property type="entry name" value="Cyt_c_ID"/>
</dbReference>
<dbReference type="InterPro" id="IPR011041">
    <property type="entry name" value="Quinoprot_gluc/sorb_DH_b-prop"/>
</dbReference>
<evidence type="ECO:0000256" key="4">
    <source>
        <dbReference type="ARBA" id="ARBA00022982"/>
    </source>
</evidence>
<dbReference type="PANTHER" id="PTHR33546:SF1">
    <property type="entry name" value="LARGE, MULTIFUNCTIONAL SECRETED PROTEIN"/>
    <property type="match status" value="1"/>
</dbReference>